<keyword evidence="3" id="KW-1185">Reference proteome</keyword>
<evidence type="ECO:0000313" key="3">
    <source>
        <dbReference type="Proteomes" id="UP000184028"/>
    </source>
</evidence>
<organism evidence="2 3">
    <name type="scientific">Flavobacterium chilense</name>
    <dbReference type="NCBI Taxonomy" id="946677"/>
    <lineage>
        <taxon>Bacteria</taxon>
        <taxon>Pseudomonadati</taxon>
        <taxon>Bacteroidota</taxon>
        <taxon>Flavobacteriia</taxon>
        <taxon>Flavobacteriales</taxon>
        <taxon>Flavobacteriaceae</taxon>
        <taxon>Flavobacterium</taxon>
    </lineage>
</organism>
<evidence type="ECO:0000313" key="2">
    <source>
        <dbReference type="EMBL" id="SHM44214.1"/>
    </source>
</evidence>
<sequence>MNDYIFLILLVLLLALYLFFFREKLIMWENRSSIEKSYSNRLTIILVAGILLFLYKILKS</sequence>
<reference evidence="3" key="1">
    <citation type="submission" date="2016-11" db="EMBL/GenBank/DDBJ databases">
        <authorList>
            <person name="Varghese N."/>
            <person name="Submissions S."/>
        </authorList>
    </citation>
    <scope>NUCLEOTIDE SEQUENCE [LARGE SCALE GENOMIC DNA]</scope>
    <source>
        <strain evidence="3">DSM 24724</strain>
    </source>
</reference>
<proteinExistence type="predicted"/>
<keyword evidence="1" id="KW-0472">Membrane</keyword>
<feature type="transmembrane region" description="Helical" evidence="1">
    <location>
        <begin position="42"/>
        <end position="58"/>
    </location>
</feature>
<keyword evidence="1" id="KW-0812">Transmembrane</keyword>
<gene>
    <name evidence="2" type="ORF">SAMN05444484_10647</name>
</gene>
<evidence type="ECO:0000256" key="1">
    <source>
        <dbReference type="SAM" id="Phobius"/>
    </source>
</evidence>
<dbReference type="STRING" id="946677.SAMN05444484_10647"/>
<keyword evidence="1" id="KW-1133">Transmembrane helix</keyword>
<name>A0A1M7ITS2_9FLAO</name>
<dbReference type="AlphaFoldDB" id="A0A1M7ITS2"/>
<protein>
    <submittedName>
        <fullName evidence="2">Uncharacterized protein</fullName>
    </submittedName>
</protein>
<feature type="transmembrane region" description="Helical" evidence="1">
    <location>
        <begin position="6"/>
        <end position="21"/>
    </location>
</feature>
<accession>A0A1M7ITS2</accession>
<dbReference type="EMBL" id="FRBT01000006">
    <property type="protein sequence ID" value="SHM44214.1"/>
    <property type="molecule type" value="Genomic_DNA"/>
</dbReference>
<dbReference type="Proteomes" id="UP000184028">
    <property type="component" value="Unassembled WGS sequence"/>
</dbReference>